<feature type="domain" description="HTH-type transcriptional regulator MT1864/Rv1816-like C-terminal" evidence="3">
    <location>
        <begin position="82"/>
        <end position="178"/>
    </location>
</feature>
<dbReference type="AlphaFoldDB" id="A0A1Q2CQJ2"/>
<reference evidence="5" key="1">
    <citation type="submission" date="2017-02" db="EMBL/GenBank/DDBJ databases">
        <title>Tessaracoccus aquaemaris sp. nov., isolated from the intestine of a Korean rockfish, Sebastes schlegelii, in a marine aquaculture pond.</title>
        <authorList>
            <person name="Tak E.J."/>
            <person name="Bae J.-W."/>
        </authorList>
    </citation>
    <scope>NUCLEOTIDE SEQUENCE [LARGE SCALE GENOMIC DNA]</scope>
    <source>
        <strain evidence="5">NSG39</strain>
    </source>
</reference>
<dbReference type="STRING" id="1332264.BW730_13320"/>
<evidence type="ECO:0000259" key="3">
    <source>
        <dbReference type="Pfam" id="PF13305"/>
    </source>
</evidence>
<keyword evidence="2" id="KW-0804">Transcription</keyword>
<dbReference type="OrthoDB" id="8222629at2"/>
<evidence type="ECO:0000256" key="1">
    <source>
        <dbReference type="ARBA" id="ARBA00023015"/>
    </source>
</evidence>
<gene>
    <name evidence="4" type="ORF">BW730_13320</name>
</gene>
<dbReference type="SUPFAM" id="SSF46689">
    <property type="entry name" value="Homeodomain-like"/>
    <property type="match status" value="1"/>
</dbReference>
<dbReference type="InterPro" id="IPR025996">
    <property type="entry name" value="MT1864/Rv1816-like_C"/>
</dbReference>
<dbReference type="InterPro" id="IPR009057">
    <property type="entry name" value="Homeodomain-like_sf"/>
</dbReference>
<dbReference type="Gene3D" id="1.10.357.10">
    <property type="entry name" value="Tetracycline Repressor, domain 2"/>
    <property type="match status" value="1"/>
</dbReference>
<evidence type="ECO:0000313" key="5">
    <source>
        <dbReference type="Proteomes" id="UP000188145"/>
    </source>
</evidence>
<keyword evidence="5" id="KW-1185">Reference proteome</keyword>
<dbReference type="KEGG" id="tes:BW730_13320"/>
<keyword evidence="1" id="KW-0805">Transcription regulation</keyword>
<dbReference type="RefSeq" id="WP_077686668.1">
    <property type="nucleotide sequence ID" value="NZ_CP019606.1"/>
</dbReference>
<dbReference type="EMBL" id="CP019606">
    <property type="protein sequence ID" value="AQP48335.1"/>
    <property type="molecule type" value="Genomic_DNA"/>
</dbReference>
<dbReference type="Pfam" id="PF13305">
    <property type="entry name" value="TetR_C_33"/>
    <property type="match status" value="1"/>
</dbReference>
<dbReference type="SUPFAM" id="SSF48498">
    <property type="entry name" value="Tetracyclin repressor-like, C-terminal domain"/>
    <property type="match status" value="1"/>
</dbReference>
<protein>
    <recommendedName>
        <fullName evidence="3">HTH-type transcriptional regulator MT1864/Rv1816-like C-terminal domain-containing protein</fullName>
    </recommendedName>
</protein>
<name>A0A1Q2CQJ2_9ACTN</name>
<proteinExistence type="predicted"/>
<dbReference type="InterPro" id="IPR036271">
    <property type="entry name" value="Tet_transcr_reg_TetR-rel_C_sf"/>
</dbReference>
<evidence type="ECO:0000313" key="4">
    <source>
        <dbReference type="EMBL" id="AQP48335.1"/>
    </source>
</evidence>
<organism evidence="4 5">
    <name type="scientific">Tessaracoccus aquimaris</name>
    <dbReference type="NCBI Taxonomy" id="1332264"/>
    <lineage>
        <taxon>Bacteria</taxon>
        <taxon>Bacillati</taxon>
        <taxon>Actinomycetota</taxon>
        <taxon>Actinomycetes</taxon>
        <taxon>Propionibacteriales</taxon>
        <taxon>Propionibacteriaceae</taxon>
        <taxon>Tessaracoccus</taxon>
    </lineage>
</organism>
<dbReference type="Proteomes" id="UP000188145">
    <property type="component" value="Chromosome"/>
</dbReference>
<sequence length="186" mass="19780">MPRVGLTEASIIQSAALLLDDDPDAGLNLATLAQRLGVRPPSLYKHVSGVDGLRRGILLAAKRDLADVLTRAAAGTARADAVRAIGTGYRAWAADHPGQYALTVRAPRPGDTEDETASAALADLMFRVVQGFGIGDEDLVDAVRFVRSSLHGFVDLETRGAFGLPVEVSRSFERLLSSVTSALENW</sequence>
<evidence type="ECO:0000256" key="2">
    <source>
        <dbReference type="ARBA" id="ARBA00023163"/>
    </source>
</evidence>
<dbReference type="Gene3D" id="1.10.10.60">
    <property type="entry name" value="Homeodomain-like"/>
    <property type="match status" value="1"/>
</dbReference>
<accession>A0A1Q2CQJ2</accession>